<feature type="transmembrane region" description="Helical" evidence="6">
    <location>
        <begin position="196"/>
        <end position="218"/>
    </location>
</feature>
<dbReference type="GO" id="GO:0005886">
    <property type="term" value="C:plasma membrane"/>
    <property type="evidence" value="ECO:0007669"/>
    <property type="project" value="TreeGrafter"/>
</dbReference>
<dbReference type="PANTHER" id="PTHR23502:SF7">
    <property type="entry name" value="DRUG_PROTON ANTIPORTER YHK8-RELATED"/>
    <property type="match status" value="1"/>
</dbReference>
<gene>
    <name evidence="8" type="ORF">DACRYDRAFT_22176</name>
</gene>
<dbReference type="OMA" id="HELQAPM"/>
<dbReference type="RefSeq" id="XP_040628682.1">
    <property type="nucleotide sequence ID" value="XM_040772716.1"/>
</dbReference>
<dbReference type="STRING" id="1858805.M5G0W7"/>
<dbReference type="InterPro" id="IPR011701">
    <property type="entry name" value="MFS"/>
</dbReference>
<evidence type="ECO:0000256" key="4">
    <source>
        <dbReference type="ARBA" id="ARBA00023136"/>
    </source>
</evidence>
<dbReference type="OrthoDB" id="3561359at2759"/>
<keyword evidence="2 6" id="KW-0812">Transmembrane</keyword>
<evidence type="ECO:0000256" key="2">
    <source>
        <dbReference type="ARBA" id="ARBA00022692"/>
    </source>
</evidence>
<comment type="subcellular location">
    <subcellularLocation>
        <location evidence="1">Membrane</location>
        <topology evidence="1">Multi-pass membrane protein</topology>
    </subcellularLocation>
</comment>
<feature type="compositionally biased region" description="Polar residues" evidence="5">
    <location>
        <begin position="20"/>
        <end position="38"/>
    </location>
</feature>
<keyword evidence="3 6" id="KW-1133">Transmembrane helix</keyword>
<dbReference type="AlphaFoldDB" id="M5G0W7"/>
<evidence type="ECO:0000259" key="7">
    <source>
        <dbReference type="PROSITE" id="PS50850"/>
    </source>
</evidence>
<feature type="transmembrane region" description="Helical" evidence="6">
    <location>
        <begin position="167"/>
        <end position="184"/>
    </location>
</feature>
<dbReference type="Pfam" id="PF07690">
    <property type="entry name" value="MFS_1"/>
    <property type="match status" value="1"/>
</dbReference>
<proteinExistence type="predicted"/>
<feature type="transmembrane region" description="Helical" evidence="6">
    <location>
        <begin position="442"/>
        <end position="467"/>
    </location>
</feature>
<dbReference type="CDD" id="cd17323">
    <property type="entry name" value="MFS_Tpo1_MDR_like"/>
    <property type="match status" value="1"/>
</dbReference>
<feature type="transmembrane region" description="Helical" evidence="6">
    <location>
        <begin position="504"/>
        <end position="524"/>
    </location>
</feature>
<feature type="transmembrane region" description="Helical" evidence="6">
    <location>
        <begin position="370"/>
        <end position="390"/>
    </location>
</feature>
<feature type="transmembrane region" description="Helical" evidence="6">
    <location>
        <begin position="479"/>
        <end position="498"/>
    </location>
</feature>
<dbReference type="GO" id="GO:0022857">
    <property type="term" value="F:transmembrane transporter activity"/>
    <property type="evidence" value="ECO:0007669"/>
    <property type="project" value="InterPro"/>
</dbReference>
<dbReference type="EMBL" id="JH795863">
    <property type="protein sequence ID" value="EJU01785.1"/>
    <property type="molecule type" value="Genomic_DNA"/>
</dbReference>
<evidence type="ECO:0000256" key="3">
    <source>
        <dbReference type="ARBA" id="ARBA00022989"/>
    </source>
</evidence>
<feature type="compositionally biased region" description="Basic and acidic residues" evidence="5">
    <location>
        <begin position="39"/>
        <end position="50"/>
    </location>
</feature>
<reference evidence="8 9" key="1">
    <citation type="journal article" date="2012" name="Science">
        <title>The Paleozoic origin of enzymatic lignin decomposition reconstructed from 31 fungal genomes.</title>
        <authorList>
            <person name="Floudas D."/>
            <person name="Binder M."/>
            <person name="Riley R."/>
            <person name="Barry K."/>
            <person name="Blanchette R.A."/>
            <person name="Henrissat B."/>
            <person name="Martinez A.T."/>
            <person name="Otillar R."/>
            <person name="Spatafora J.W."/>
            <person name="Yadav J.S."/>
            <person name="Aerts A."/>
            <person name="Benoit I."/>
            <person name="Boyd A."/>
            <person name="Carlson A."/>
            <person name="Copeland A."/>
            <person name="Coutinho P.M."/>
            <person name="de Vries R.P."/>
            <person name="Ferreira P."/>
            <person name="Findley K."/>
            <person name="Foster B."/>
            <person name="Gaskell J."/>
            <person name="Glotzer D."/>
            <person name="Gorecki P."/>
            <person name="Heitman J."/>
            <person name="Hesse C."/>
            <person name="Hori C."/>
            <person name="Igarashi K."/>
            <person name="Jurgens J.A."/>
            <person name="Kallen N."/>
            <person name="Kersten P."/>
            <person name="Kohler A."/>
            <person name="Kuees U."/>
            <person name="Kumar T.K.A."/>
            <person name="Kuo A."/>
            <person name="LaButti K."/>
            <person name="Larrondo L.F."/>
            <person name="Lindquist E."/>
            <person name="Ling A."/>
            <person name="Lombard V."/>
            <person name="Lucas S."/>
            <person name="Lundell T."/>
            <person name="Martin R."/>
            <person name="McLaughlin D.J."/>
            <person name="Morgenstern I."/>
            <person name="Morin E."/>
            <person name="Murat C."/>
            <person name="Nagy L.G."/>
            <person name="Nolan M."/>
            <person name="Ohm R.A."/>
            <person name="Patyshakuliyeva A."/>
            <person name="Rokas A."/>
            <person name="Ruiz-Duenas F.J."/>
            <person name="Sabat G."/>
            <person name="Salamov A."/>
            <person name="Samejima M."/>
            <person name="Schmutz J."/>
            <person name="Slot J.C."/>
            <person name="St John F."/>
            <person name="Stenlid J."/>
            <person name="Sun H."/>
            <person name="Sun S."/>
            <person name="Syed K."/>
            <person name="Tsang A."/>
            <person name="Wiebenga A."/>
            <person name="Young D."/>
            <person name="Pisabarro A."/>
            <person name="Eastwood D.C."/>
            <person name="Martin F."/>
            <person name="Cullen D."/>
            <person name="Grigoriev I.V."/>
            <person name="Hibbett D.S."/>
        </authorList>
    </citation>
    <scope>NUCLEOTIDE SEQUENCE [LARGE SCALE GENOMIC DNA]</scope>
    <source>
        <strain evidence="8 9">DJM-731 SS1</strain>
    </source>
</reference>
<dbReference type="SUPFAM" id="SSF103473">
    <property type="entry name" value="MFS general substrate transporter"/>
    <property type="match status" value="1"/>
</dbReference>
<dbReference type="Proteomes" id="UP000030653">
    <property type="component" value="Unassembled WGS sequence"/>
</dbReference>
<accession>M5G0W7</accession>
<dbReference type="HOGENOM" id="CLU_008455_11_6_1"/>
<protein>
    <submittedName>
        <fullName evidence="8">MFS general substrate transporter</fullName>
    </submittedName>
</protein>
<dbReference type="GeneID" id="63687778"/>
<evidence type="ECO:0000256" key="6">
    <source>
        <dbReference type="SAM" id="Phobius"/>
    </source>
</evidence>
<feature type="transmembrane region" description="Helical" evidence="6">
    <location>
        <begin position="255"/>
        <end position="276"/>
    </location>
</feature>
<feature type="transmembrane region" description="Helical" evidence="6">
    <location>
        <begin position="331"/>
        <end position="350"/>
    </location>
</feature>
<evidence type="ECO:0000256" key="5">
    <source>
        <dbReference type="SAM" id="MobiDB-lite"/>
    </source>
</evidence>
<dbReference type="FunFam" id="1.20.1250.20:FF:000082">
    <property type="entry name" value="MFS multidrug transporter, putative"/>
    <property type="match status" value="1"/>
</dbReference>
<feature type="transmembrane region" description="Helical" evidence="6">
    <location>
        <begin position="227"/>
        <end position="249"/>
    </location>
</feature>
<feature type="transmembrane region" description="Helical" evidence="6">
    <location>
        <begin position="99"/>
        <end position="124"/>
    </location>
</feature>
<evidence type="ECO:0000256" key="1">
    <source>
        <dbReference type="ARBA" id="ARBA00004141"/>
    </source>
</evidence>
<organism evidence="8 9">
    <name type="scientific">Dacryopinax primogenitus (strain DJM 731)</name>
    <name type="common">Brown rot fungus</name>
    <dbReference type="NCBI Taxonomy" id="1858805"/>
    <lineage>
        <taxon>Eukaryota</taxon>
        <taxon>Fungi</taxon>
        <taxon>Dikarya</taxon>
        <taxon>Basidiomycota</taxon>
        <taxon>Agaricomycotina</taxon>
        <taxon>Dacrymycetes</taxon>
        <taxon>Dacrymycetales</taxon>
        <taxon>Dacrymycetaceae</taxon>
        <taxon>Dacryopinax</taxon>
    </lineage>
</organism>
<feature type="region of interest" description="Disordered" evidence="5">
    <location>
        <begin position="1"/>
        <end position="66"/>
    </location>
</feature>
<dbReference type="PANTHER" id="PTHR23502">
    <property type="entry name" value="MAJOR FACILITATOR SUPERFAMILY"/>
    <property type="match status" value="1"/>
</dbReference>
<evidence type="ECO:0000313" key="9">
    <source>
        <dbReference type="Proteomes" id="UP000030653"/>
    </source>
</evidence>
<dbReference type="Gene3D" id="1.20.1250.20">
    <property type="entry name" value="MFS general substrate transporter like domains"/>
    <property type="match status" value="1"/>
</dbReference>
<dbReference type="PROSITE" id="PS50850">
    <property type="entry name" value="MFS"/>
    <property type="match status" value="1"/>
</dbReference>
<sequence length="552" mass="60782">MAKGSALSPAPPMIHEPGSSGCSSLTLPVDSGSSQVTVTHHEGSDLEKGRPPPNSDPSIDGDVPPALQEASTNEINKNEIEVTLDGNEDPLNWSRLRKWLIVFAVCTGGFCVTCTSSVGSYTYGGLESTFGISEEVAILTVSLYIEGLGVGPLLLGPLSEFFGRNNVYLISFTFFLLLNFPVAFANSAGLHLTFRFITGFSGAAFMSVAGGTVSDLFLPREVGYPMAVYTASPFLGPVVGPIIAGFINQNTNWRWTYYIFLIWALVEIIMMIVLAPETYRPVLLKRKAARLRKQTGDNRYYAPMDKIKRSLMRSVIVSCYTPFKILFHEPMALLLNIWTALLLGILYLFFEAFPIVFRNGHGFSLQESGLTFIGLGIGIILGPCTQFMWWGRIDQRMWEKYGGPPPPETRLFMGMAGALTVPIGMFWFAFTTYPTVHWMVPILASIPFALGMMWVYISVFTFLVTSFRPVAASALASNSFLRSAFGAIFPLFSTYMYASLGTVGASALLAGLTVLMAPLPFIFYKIGPQLRKRSRFSQERKMDDAECSRTDA</sequence>
<feature type="domain" description="Major facilitator superfamily (MFS) profile" evidence="7">
    <location>
        <begin position="101"/>
        <end position="528"/>
    </location>
</feature>
<evidence type="ECO:0000313" key="8">
    <source>
        <dbReference type="EMBL" id="EJU01785.1"/>
    </source>
</evidence>
<dbReference type="InterPro" id="IPR036259">
    <property type="entry name" value="MFS_trans_sf"/>
</dbReference>
<feature type="transmembrane region" description="Helical" evidence="6">
    <location>
        <begin position="136"/>
        <end position="155"/>
    </location>
</feature>
<name>M5G0W7_DACPD</name>
<dbReference type="InterPro" id="IPR020846">
    <property type="entry name" value="MFS_dom"/>
</dbReference>
<keyword evidence="9" id="KW-1185">Reference proteome</keyword>
<feature type="transmembrane region" description="Helical" evidence="6">
    <location>
        <begin position="411"/>
        <end position="430"/>
    </location>
</feature>
<keyword evidence="4 6" id="KW-0472">Membrane</keyword>